<gene>
    <name evidence="1" type="ORF">PSV2_gp07</name>
</gene>
<name>A0A6M3VZA0_9VIRU</name>
<reference evidence="1 2" key="1">
    <citation type="journal article" date="2020" name="ISME J.">
        <title>New virus isolates from Italian hydrothermal environments underscore the biogeographic pattern in archaeal virus communities.</title>
        <authorList>
            <person name="Baquero D.P."/>
            <person name="Contursi P."/>
            <person name="Piochi M."/>
            <person name="Bartolucci S."/>
            <person name="Liu Y."/>
            <person name="Cvirkaite-Krupovic V."/>
            <person name="Prangishvili D."/>
            <person name="Krupovic M."/>
        </authorList>
    </citation>
    <scope>NUCLEOTIDE SEQUENCE [LARGE SCALE GENOMIC DNA]</scope>
    <source>
        <strain evidence="1">10</strain>
    </source>
</reference>
<proteinExistence type="predicted"/>
<keyword evidence="2" id="KW-1185">Reference proteome</keyword>
<evidence type="ECO:0000313" key="1">
    <source>
        <dbReference type="EMBL" id="QJF12419.1"/>
    </source>
</evidence>
<protein>
    <submittedName>
        <fullName evidence="1">Uncharacterized protein</fullName>
    </submittedName>
</protein>
<dbReference type="Proteomes" id="UP000501879">
    <property type="component" value="Segment"/>
</dbReference>
<dbReference type="EMBL" id="MN876845">
    <property type="protein sequence ID" value="QJF12419.1"/>
    <property type="molecule type" value="Genomic_DNA"/>
</dbReference>
<accession>A0A6M3VZA0</accession>
<organism evidence="1 2">
    <name type="scientific">Pyrobaculum spherical virus 2</name>
    <dbReference type="NCBI Taxonomy" id="2730632"/>
    <lineage>
        <taxon>Viruses</taxon>
        <taxon>Viruses incertae sedis</taxon>
        <taxon>Globuloviridae</taxon>
        <taxon>Alphaglobulovirus</taxon>
        <taxon>Alphaglobulovirus pozzuoliense</taxon>
    </lineage>
</organism>
<evidence type="ECO:0000313" key="2">
    <source>
        <dbReference type="Proteomes" id="UP000501879"/>
    </source>
</evidence>
<sequence length="234" mass="26770">MNTVIADRVSGKFVKGRVAHDKWCIGREIEYWLGFQFNCYPITPSRYATVMRVLKPIMGNLFGVGYILPDTIRLVSRTVVVFHPSGAEIEEVLYDVRLDAEGIIVGDSFYPVQWAENALSCKDSGFSTICVTFGALVRVGDKLKHVPLYTEVEYREYIRALATKSKDIKPWETILAKLFVYENFINQLVEELSKLGEMRLAEYVSSLSAQFRRILEATENVKVITSPQQREEKR</sequence>